<protein>
    <submittedName>
        <fullName evidence="1">Uncharacterized protein</fullName>
    </submittedName>
</protein>
<dbReference type="AlphaFoldDB" id="A0A2P2NJP1"/>
<dbReference type="EMBL" id="GGEC01062191">
    <property type="protein sequence ID" value="MBX42675.1"/>
    <property type="molecule type" value="Transcribed_RNA"/>
</dbReference>
<sequence length="85" mass="10051">MNVHMHAETNVSKLQTYIHIAKTLPWPNLITWSMLELKNRHGSSRLEVNLSKNTQQKLQRVNQQPNLNVLYSLASNRRIEIRYQI</sequence>
<evidence type="ECO:0000313" key="1">
    <source>
        <dbReference type="EMBL" id="MBX42675.1"/>
    </source>
</evidence>
<reference evidence="1" key="1">
    <citation type="submission" date="2018-02" db="EMBL/GenBank/DDBJ databases">
        <title>Rhizophora mucronata_Transcriptome.</title>
        <authorList>
            <person name="Meera S.P."/>
            <person name="Sreeshan A."/>
            <person name="Augustine A."/>
        </authorList>
    </citation>
    <scope>NUCLEOTIDE SEQUENCE</scope>
    <source>
        <tissue evidence="1">Leaf</tissue>
    </source>
</reference>
<accession>A0A2P2NJP1</accession>
<organism evidence="1">
    <name type="scientific">Rhizophora mucronata</name>
    <name type="common">Asiatic mangrove</name>
    <dbReference type="NCBI Taxonomy" id="61149"/>
    <lineage>
        <taxon>Eukaryota</taxon>
        <taxon>Viridiplantae</taxon>
        <taxon>Streptophyta</taxon>
        <taxon>Embryophyta</taxon>
        <taxon>Tracheophyta</taxon>
        <taxon>Spermatophyta</taxon>
        <taxon>Magnoliopsida</taxon>
        <taxon>eudicotyledons</taxon>
        <taxon>Gunneridae</taxon>
        <taxon>Pentapetalae</taxon>
        <taxon>rosids</taxon>
        <taxon>fabids</taxon>
        <taxon>Malpighiales</taxon>
        <taxon>Rhizophoraceae</taxon>
        <taxon>Rhizophora</taxon>
    </lineage>
</organism>
<name>A0A2P2NJP1_RHIMU</name>
<proteinExistence type="predicted"/>